<dbReference type="PaxDb" id="121845-A0A3Q0JBN8"/>
<dbReference type="KEGG" id="dci:103518268"/>
<comment type="similarity">
    <text evidence="1">Belongs to the proteasome subunit S14 family.</text>
</comment>
<protein>
    <recommendedName>
        <fullName evidence="2">26S proteasome non-ATPase regulatory subunit 8</fullName>
    </recommendedName>
</protein>
<dbReference type="PROSITE" id="PS50250">
    <property type="entry name" value="PCI"/>
    <property type="match status" value="1"/>
</dbReference>
<dbReference type="PANTHER" id="PTHR12387:SF0">
    <property type="entry name" value="26S PROTEASOME NON-ATPASE REGULATORY SUBUNIT 8"/>
    <property type="match status" value="1"/>
</dbReference>
<evidence type="ECO:0000259" key="4">
    <source>
        <dbReference type="PROSITE" id="PS50250"/>
    </source>
</evidence>
<dbReference type="Pfam" id="PF10075">
    <property type="entry name" value="CSN8_PSD8_EIF3K"/>
    <property type="match status" value="1"/>
</dbReference>
<dbReference type="GO" id="GO:0008541">
    <property type="term" value="C:proteasome regulatory particle, lid subcomplex"/>
    <property type="evidence" value="ECO:0007669"/>
    <property type="project" value="TreeGrafter"/>
</dbReference>
<dbReference type="GO" id="GO:0043161">
    <property type="term" value="P:proteasome-mediated ubiquitin-dependent protein catabolic process"/>
    <property type="evidence" value="ECO:0007669"/>
    <property type="project" value="TreeGrafter"/>
</dbReference>
<dbReference type="GO" id="GO:0005829">
    <property type="term" value="C:cytosol"/>
    <property type="evidence" value="ECO:0007669"/>
    <property type="project" value="TreeGrafter"/>
</dbReference>
<dbReference type="InterPro" id="IPR033464">
    <property type="entry name" value="CSN8_PSD8_EIF3K"/>
</dbReference>
<dbReference type="AlphaFoldDB" id="A0A3Q0JBN8"/>
<dbReference type="Gene3D" id="1.25.40.990">
    <property type="match status" value="1"/>
</dbReference>
<dbReference type="PANTHER" id="PTHR12387">
    <property type="entry name" value="26S PROTEASOME NON-ATPASE REGULATORY SUBUNIT 8"/>
    <property type="match status" value="1"/>
</dbReference>
<dbReference type="InterPro" id="IPR000717">
    <property type="entry name" value="PCI_dom"/>
</dbReference>
<gene>
    <name evidence="6" type="primary">LOC103518268</name>
</gene>
<accession>A0A3Q0JBN8</accession>
<dbReference type="STRING" id="121845.A0A3Q0JBN8"/>
<proteinExistence type="inferred from homology"/>
<dbReference type="GeneID" id="103518268"/>
<evidence type="ECO:0000256" key="3">
    <source>
        <dbReference type="ARBA" id="ARBA00022942"/>
    </source>
</evidence>
<sequence>MATGDIQKNTQALKQELDKPKPDLVKCKTLLDQLKVRNPRIQNNTVLPEAVHFWEQALMVRKTEKVIRLNRVHQNRTRQSQVIAELTFKFLWQKQNCRVKILTSFSFGQKLLKIMLQYTFLIISVSSLSFSRVPESPYKNEMLGLNLLYLLSQNRVAEFHMELERIQYEDMVNDVYINHSLQLEQYLMEGNYRKIFLAKDGVPSPRYNAFMETLIDTTRNEIASCIEKAYTVISVGDTAQKLHIGSEKQMVEFGKKVKNIVYFYIFYIN</sequence>
<evidence type="ECO:0000256" key="2">
    <source>
        <dbReference type="ARBA" id="ARBA00014939"/>
    </source>
</evidence>
<reference evidence="6" key="1">
    <citation type="submission" date="2025-08" db="UniProtKB">
        <authorList>
            <consortium name="RefSeq"/>
        </authorList>
    </citation>
    <scope>IDENTIFICATION</scope>
</reference>
<keyword evidence="5" id="KW-1185">Reference proteome</keyword>
<organism evidence="5 6">
    <name type="scientific">Diaphorina citri</name>
    <name type="common">Asian citrus psyllid</name>
    <dbReference type="NCBI Taxonomy" id="121845"/>
    <lineage>
        <taxon>Eukaryota</taxon>
        <taxon>Metazoa</taxon>
        <taxon>Ecdysozoa</taxon>
        <taxon>Arthropoda</taxon>
        <taxon>Hexapoda</taxon>
        <taxon>Insecta</taxon>
        <taxon>Pterygota</taxon>
        <taxon>Neoptera</taxon>
        <taxon>Paraneoptera</taxon>
        <taxon>Hemiptera</taxon>
        <taxon>Sternorrhyncha</taxon>
        <taxon>Psylloidea</taxon>
        <taxon>Psyllidae</taxon>
        <taxon>Diaphorininae</taxon>
        <taxon>Diaphorina</taxon>
    </lineage>
</organism>
<dbReference type="InterPro" id="IPR006746">
    <property type="entry name" value="26S_Psome_Rpn12"/>
</dbReference>
<dbReference type="GO" id="GO:0005634">
    <property type="term" value="C:nucleus"/>
    <property type="evidence" value="ECO:0007669"/>
    <property type="project" value="TreeGrafter"/>
</dbReference>
<evidence type="ECO:0000313" key="6">
    <source>
        <dbReference type="RefSeq" id="XP_026685927.1"/>
    </source>
</evidence>
<name>A0A3Q0JBN8_DIACI</name>
<dbReference type="Proteomes" id="UP000079169">
    <property type="component" value="Unplaced"/>
</dbReference>
<keyword evidence="3" id="KW-0647">Proteasome</keyword>
<feature type="domain" description="PCI" evidence="4">
    <location>
        <begin position="114"/>
        <end position="269"/>
    </location>
</feature>
<evidence type="ECO:0000256" key="1">
    <source>
        <dbReference type="ARBA" id="ARBA00009627"/>
    </source>
</evidence>
<dbReference type="RefSeq" id="XP_026685927.1">
    <property type="nucleotide sequence ID" value="XM_026830126.1"/>
</dbReference>
<evidence type="ECO:0000313" key="5">
    <source>
        <dbReference type="Proteomes" id="UP000079169"/>
    </source>
</evidence>